<dbReference type="InterPro" id="IPR011050">
    <property type="entry name" value="Pectin_lyase_fold/virulence"/>
</dbReference>
<feature type="domain" description="Ricin B lectin" evidence="12">
    <location>
        <begin position="70"/>
        <end position="205"/>
    </location>
</feature>
<evidence type="ECO:0000313" key="13">
    <source>
        <dbReference type="EMBL" id="KAB8180998.1"/>
    </source>
</evidence>
<evidence type="ECO:0000256" key="8">
    <source>
        <dbReference type="ARBA" id="ARBA00022837"/>
    </source>
</evidence>
<dbReference type="EC" id="4.2.2.2" evidence="5"/>
<dbReference type="CDD" id="cd00161">
    <property type="entry name" value="beta-trefoil_Ricin-like"/>
    <property type="match status" value="1"/>
</dbReference>
<dbReference type="Gene3D" id="2.160.20.10">
    <property type="entry name" value="Single-stranded right-handed beta-helix, Pectin lyase-like"/>
    <property type="match status" value="1"/>
</dbReference>
<keyword evidence="11" id="KW-0812">Transmembrane</keyword>
<dbReference type="InterPro" id="IPR035992">
    <property type="entry name" value="Ricin_B-like_lectins"/>
</dbReference>
<dbReference type="SUPFAM" id="SSF51126">
    <property type="entry name" value="Pectin lyase-like"/>
    <property type="match status" value="1"/>
</dbReference>
<comment type="subcellular location">
    <subcellularLocation>
        <location evidence="3">Secreted</location>
    </subcellularLocation>
</comment>
<evidence type="ECO:0000259" key="12">
    <source>
        <dbReference type="SMART" id="SM00458"/>
    </source>
</evidence>
<evidence type="ECO:0000256" key="10">
    <source>
        <dbReference type="SAM" id="MobiDB-lite"/>
    </source>
</evidence>
<dbReference type="AlphaFoldDB" id="A0A5N6BLD8"/>
<feature type="compositionally biased region" description="Polar residues" evidence="10">
    <location>
        <begin position="199"/>
        <end position="208"/>
    </location>
</feature>
<dbReference type="GO" id="GO:0005576">
    <property type="term" value="C:extracellular region"/>
    <property type="evidence" value="ECO:0007669"/>
    <property type="project" value="UniProtKB-SubCell"/>
</dbReference>
<dbReference type="InterPro" id="IPR012334">
    <property type="entry name" value="Pectin_lyas_fold"/>
</dbReference>
<evidence type="ECO:0000256" key="6">
    <source>
        <dbReference type="ARBA" id="ARBA00022525"/>
    </source>
</evidence>
<keyword evidence="9 13" id="KW-0456">Lyase</keyword>
<evidence type="ECO:0000256" key="7">
    <source>
        <dbReference type="ARBA" id="ARBA00022729"/>
    </source>
</evidence>
<comment type="caution">
    <text evidence="13">The sequence shown here is derived from an EMBL/GenBank/DDBJ whole genome shotgun (WGS) entry which is preliminary data.</text>
</comment>
<keyword evidence="6" id="KW-0964">Secreted</keyword>
<name>A0A5N6BLD8_9ACTN</name>
<protein>
    <recommendedName>
        <fullName evidence="5">pectate lyase</fullName>
        <ecNumber evidence="5">4.2.2.2</ecNumber>
    </recommendedName>
</protein>
<dbReference type="EMBL" id="VDMA02000019">
    <property type="protein sequence ID" value="KAB8180998.1"/>
    <property type="molecule type" value="Genomic_DNA"/>
</dbReference>
<evidence type="ECO:0000313" key="14">
    <source>
        <dbReference type="Proteomes" id="UP000313066"/>
    </source>
</evidence>
<dbReference type="SMART" id="SM00458">
    <property type="entry name" value="RICIN"/>
    <property type="match status" value="1"/>
</dbReference>
<proteinExistence type="inferred from homology"/>
<accession>A0A5N6BLD8</accession>
<sequence length="459" mass="46825">MDVVHIYEFPPAGPEVAPATASVRGPARPARSSALRRSTRTGVGVIGTVVGVAALVGGVFAGVSNAAPSAGAYRIVNGASGLCLTVPGSSGSDGVQLTVAACNGASNQTWNLSAQGSGFRLTAGNSGKCAGVAGASTSAGKAVQQESCTGASSQTWELTASGSNYRVVNANSDKCLNTKDNSTSSGALVQQNSCDSVSTKQWTLQPAGSQPSSTPTVTPTKSPTTNPTPPSGWPSPNGSQAVTSTISVSGTMDGGLKRYYASGDMGDGGQSESQDPIFELANGATLKNVVIGSPGADGIHCLGSCTLQNVWWEDVGEDAATLLGSSSSQVMTIDGGGAKSASDKVFQHNGPGTMVIKNFQVDNFGKLYRACGNCTNSYQRHVQMSNIVATYPGKVLAGINTNWGDTARFSNITIKNDPNHKMIVCLKYKGVPKGSEPTEIGSGADGTNCIYSSSDIHYQ</sequence>
<evidence type="ECO:0000256" key="11">
    <source>
        <dbReference type="SAM" id="Phobius"/>
    </source>
</evidence>
<dbReference type="Gene3D" id="2.80.10.50">
    <property type="match status" value="2"/>
</dbReference>
<reference evidence="13 14" key="1">
    <citation type="submission" date="2019-10" db="EMBL/GenBank/DDBJ databases">
        <title>Nonomuraea sp. nov., isolated from Phyllanthus amarus.</title>
        <authorList>
            <person name="Klykleung N."/>
            <person name="Tanasupawat S."/>
        </authorList>
    </citation>
    <scope>NUCLEOTIDE SEQUENCE [LARGE SCALE GENOMIC DNA]</scope>
    <source>
        <strain evidence="13 14">CR1-09</strain>
    </source>
</reference>
<organism evidence="13 14">
    <name type="scientific">Microbispora catharanthi</name>
    <dbReference type="NCBI Taxonomy" id="1712871"/>
    <lineage>
        <taxon>Bacteria</taxon>
        <taxon>Bacillati</taxon>
        <taxon>Actinomycetota</taxon>
        <taxon>Actinomycetes</taxon>
        <taxon>Streptosporangiales</taxon>
        <taxon>Streptosporangiaceae</taxon>
        <taxon>Microbispora</taxon>
    </lineage>
</organism>
<dbReference type="SUPFAM" id="SSF50370">
    <property type="entry name" value="Ricin B-like lectins"/>
    <property type="match status" value="1"/>
</dbReference>
<dbReference type="InterPro" id="IPR004898">
    <property type="entry name" value="Pectate_lyase_PlyH/PlyE-like"/>
</dbReference>
<dbReference type="GO" id="GO:0045490">
    <property type="term" value="P:pectin catabolic process"/>
    <property type="evidence" value="ECO:0007669"/>
    <property type="project" value="TreeGrafter"/>
</dbReference>
<keyword evidence="7" id="KW-0732">Signal</keyword>
<dbReference type="GO" id="GO:0030570">
    <property type="term" value="F:pectate lyase activity"/>
    <property type="evidence" value="ECO:0007669"/>
    <property type="project" value="UniProtKB-EC"/>
</dbReference>
<dbReference type="Pfam" id="PF03211">
    <property type="entry name" value="Pectate_lyase"/>
    <property type="match status" value="1"/>
</dbReference>
<feature type="transmembrane region" description="Helical" evidence="11">
    <location>
        <begin position="41"/>
        <end position="63"/>
    </location>
</feature>
<keyword evidence="11" id="KW-1133">Transmembrane helix</keyword>
<keyword evidence="11" id="KW-0472">Membrane</keyword>
<feature type="region of interest" description="Disordered" evidence="10">
    <location>
        <begin position="199"/>
        <end position="243"/>
    </location>
</feature>
<keyword evidence="8" id="KW-0106">Calcium</keyword>
<evidence type="ECO:0000256" key="2">
    <source>
        <dbReference type="ARBA" id="ARBA00001913"/>
    </source>
</evidence>
<evidence type="ECO:0000256" key="1">
    <source>
        <dbReference type="ARBA" id="ARBA00000695"/>
    </source>
</evidence>
<dbReference type="PANTHER" id="PTHR33407">
    <property type="entry name" value="PECTATE LYASE F-RELATED"/>
    <property type="match status" value="1"/>
</dbReference>
<keyword evidence="14" id="KW-1185">Reference proteome</keyword>
<evidence type="ECO:0000256" key="9">
    <source>
        <dbReference type="ARBA" id="ARBA00023239"/>
    </source>
</evidence>
<dbReference type="Proteomes" id="UP000313066">
    <property type="component" value="Unassembled WGS sequence"/>
</dbReference>
<dbReference type="PROSITE" id="PS50231">
    <property type="entry name" value="RICIN_B_LECTIN"/>
    <property type="match status" value="1"/>
</dbReference>
<feature type="compositionally biased region" description="Low complexity" evidence="10">
    <location>
        <begin position="209"/>
        <end position="225"/>
    </location>
</feature>
<gene>
    <name evidence="13" type="ORF">FH610_030700</name>
</gene>
<comment type="cofactor">
    <cofactor evidence="2">
        <name>Ca(2+)</name>
        <dbReference type="ChEBI" id="CHEBI:29108"/>
    </cofactor>
</comment>
<comment type="catalytic activity">
    <reaction evidence="1">
        <text>Eliminative cleavage of (1-&gt;4)-alpha-D-galacturonan to give oligosaccharides with 4-deoxy-alpha-D-galact-4-enuronosyl groups at their non-reducing ends.</text>
        <dbReference type="EC" id="4.2.2.2"/>
    </reaction>
</comment>
<dbReference type="Pfam" id="PF00652">
    <property type="entry name" value="Ricin_B_lectin"/>
    <property type="match status" value="1"/>
</dbReference>
<dbReference type="InterPro" id="IPR000772">
    <property type="entry name" value="Ricin_B_lectin"/>
</dbReference>
<evidence type="ECO:0000256" key="3">
    <source>
        <dbReference type="ARBA" id="ARBA00004613"/>
    </source>
</evidence>
<dbReference type="PANTHER" id="PTHR33407:SF9">
    <property type="entry name" value="PECTATE LYASE F-RELATED"/>
    <property type="match status" value="1"/>
</dbReference>
<evidence type="ECO:0000256" key="5">
    <source>
        <dbReference type="ARBA" id="ARBA00012272"/>
    </source>
</evidence>
<comment type="similarity">
    <text evidence="4">Belongs to the polysaccharide lyase 3 family.</text>
</comment>
<evidence type="ECO:0000256" key="4">
    <source>
        <dbReference type="ARBA" id="ARBA00006463"/>
    </source>
</evidence>